<evidence type="ECO:0000256" key="1">
    <source>
        <dbReference type="SAM" id="MobiDB-lite"/>
    </source>
</evidence>
<keyword evidence="4" id="KW-1185">Reference proteome</keyword>
<dbReference type="HOGENOM" id="CLU_082671_0_0_11"/>
<dbReference type="eggNOG" id="COG3645">
    <property type="taxonomic scope" value="Bacteria"/>
</dbReference>
<feature type="region of interest" description="Disordered" evidence="1">
    <location>
        <begin position="58"/>
        <end position="78"/>
    </location>
</feature>
<proteinExistence type="predicted"/>
<feature type="compositionally biased region" description="Polar residues" evidence="1">
    <location>
        <begin position="58"/>
        <end position="68"/>
    </location>
</feature>
<dbReference type="EMBL" id="ATBY01000002">
    <property type="protein sequence ID" value="EPD70826.1"/>
    <property type="molecule type" value="Genomic_DNA"/>
</dbReference>
<gene>
    <name evidence="3" type="ORF">HMPREF1219_00121</name>
</gene>
<organism evidence="3 4">
    <name type="scientific">Corynebacterium pyruviciproducens ATCC BAA-1742</name>
    <dbReference type="NCBI Taxonomy" id="1125779"/>
    <lineage>
        <taxon>Bacteria</taxon>
        <taxon>Bacillati</taxon>
        <taxon>Actinomycetota</taxon>
        <taxon>Actinomycetes</taxon>
        <taxon>Mycobacteriales</taxon>
        <taxon>Corynebacteriaceae</taxon>
        <taxon>Corynebacterium</taxon>
    </lineage>
</organism>
<dbReference type="AlphaFoldDB" id="S2Z350"/>
<evidence type="ECO:0000313" key="3">
    <source>
        <dbReference type="EMBL" id="EPD70826.1"/>
    </source>
</evidence>
<name>S2Z350_9CORY</name>
<dbReference type="Proteomes" id="UP000014408">
    <property type="component" value="Unassembled WGS sequence"/>
</dbReference>
<protein>
    <recommendedName>
        <fullName evidence="2">Antirepressor protein C-terminal domain-containing protein</fullName>
    </recommendedName>
</protein>
<dbReference type="Pfam" id="PF03374">
    <property type="entry name" value="ANT"/>
    <property type="match status" value="1"/>
</dbReference>
<dbReference type="GO" id="GO:0003677">
    <property type="term" value="F:DNA binding"/>
    <property type="evidence" value="ECO:0007669"/>
    <property type="project" value="InterPro"/>
</dbReference>
<evidence type="ECO:0000313" key="4">
    <source>
        <dbReference type="Proteomes" id="UP000014408"/>
    </source>
</evidence>
<dbReference type="RefSeq" id="WP_016457045.1">
    <property type="nucleotide sequence ID" value="NZ_KE150446.1"/>
</dbReference>
<feature type="domain" description="Antirepressor protein C-terminal" evidence="2">
    <location>
        <begin position="156"/>
        <end position="262"/>
    </location>
</feature>
<dbReference type="InterPro" id="IPR005039">
    <property type="entry name" value="Ant_C"/>
</dbReference>
<dbReference type="PATRIC" id="fig|1125779.3.peg.116"/>
<comment type="caution">
    <text evidence="3">The sequence shown here is derived from an EMBL/GenBank/DDBJ whole genome shotgun (WGS) entry which is preliminary data.</text>
</comment>
<reference evidence="3 4" key="1">
    <citation type="submission" date="2013-05" db="EMBL/GenBank/DDBJ databases">
        <title>The Genome Sequence of Corynebacterium pyruviciproducens 1773O (ATCC BAA-1742).</title>
        <authorList>
            <consortium name="The Broad Institute Genomics Platform"/>
            <person name="Earl A."/>
            <person name="Ward D."/>
            <person name="Feldgarden M."/>
            <person name="Gevers D."/>
            <person name="Tong J."/>
            <person name="Walker B."/>
            <person name="Young S."/>
            <person name="Zeng Q."/>
            <person name="Gargeya S."/>
            <person name="Fitzgerald M."/>
            <person name="Haas B."/>
            <person name="Abouelleil A."/>
            <person name="Allen A.W."/>
            <person name="Alvarado L."/>
            <person name="Arachchi H.M."/>
            <person name="Berlin A.M."/>
            <person name="Chapman S.B."/>
            <person name="Gainer-Dewar J."/>
            <person name="Goldberg J."/>
            <person name="Griggs A."/>
            <person name="Gujja S."/>
            <person name="Hansen M."/>
            <person name="Howarth C."/>
            <person name="Imamovic A."/>
            <person name="Ireland A."/>
            <person name="Larimer J."/>
            <person name="McCowan C."/>
            <person name="Murphy C."/>
            <person name="Pearson M."/>
            <person name="Poon T.W."/>
            <person name="Priest M."/>
            <person name="Roberts A."/>
            <person name="Saif S."/>
            <person name="Shea T."/>
            <person name="Sisk P."/>
            <person name="Sykes S."/>
            <person name="Wortman J."/>
            <person name="Nusbaum C."/>
            <person name="Birren B."/>
        </authorList>
    </citation>
    <scope>NUCLEOTIDE SEQUENCE [LARGE SCALE GENOMIC DNA]</scope>
    <source>
        <strain evidence="3 4">ATCC BAA-1742</strain>
    </source>
</reference>
<sequence length="293" mass="33223">MSKHLEPVEGNTTSPFDSIKHTSPERTEFWSARELMPLMGYGKWQSFEVPLKRAMKSAENQGQTSAFTRSRKRVQAGDGSTERVDFRLTRFAAYLVAMNGDPNKPEVAAAQAYFATRTREAETRPVELTPEQLMAKALLQADSTIKELEVRANTAEATLEAATPALEYHEKFVAENDDLTTIDDFARVYGTTGPKVRALLIDKNVAFRHKVGARWSDSKGRMVEECEWRARAGRASYDWFELRPQHDAPRLHNGQVRQTLYVKTFRMEDLAKRLGIQDVAMFDEATCDQRKGA</sequence>
<evidence type="ECO:0000259" key="2">
    <source>
        <dbReference type="Pfam" id="PF03374"/>
    </source>
</evidence>
<feature type="region of interest" description="Disordered" evidence="1">
    <location>
        <begin position="1"/>
        <end position="23"/>
    </location>
</feature>
<dbReference type="STRING" id="1125779.HMPREF1219_00121"/>
<accession>S2Z350</accession>